<keyword evidence="1" id="KW-0472">Membrane</keyword>
<organism evidence="2 3">
    <name type="scientific">Salsuginibacillus halophilus</name>
    <dbReference type="NCBI Taxonomy" id="517424"/>
    <lineage>
        <taxon>Bacteria</taxon>
        <taxon>Bacillati</taxon>
        <taxon>Bacillota</taxon>
        <taxon>Bacilli</taxon>
        <taxon>Bacillales</taxon>
        <taxon>Bacillaceae</taxon>
        <taxon>Salsuginibacillus</taxon>
    </lineage>
</organism>
<accession>A0A2P8HE07</accession>
<comment type="caution">
    <text evidence="2">The sequence shown here is derived from an EMBL/GenBank/DDBJ whole genome shotgun (WGS) entry which is preliminary data.</text>
</comment>
<evidence type="ECO:0000256" key="1">
    <source>
        <dbReference type="SAM" id="Phobius"/>
    </source>
</evidence>
<proteinExistence type="predicted"/>
<dbReference type="AlphaFoldDB" id="A0A2P8HE07"/>
<gene>
    <name evidence="2" type="ORF">B0H94_10879</name>
</gene>
<reference evidence="2 3" key="1">
    <citation type="submission" date="2018-03" db="EMBL/GenBank/DDBJ databases">
        <title>Genomic Encyclopedia of Type Strains, Phase III (KMG-III): the genomes of soil and plant-associated and newly described type strains.</title>
        <authorList>
            <person name="Whitman W."/>
        </authorList>
    </citation>
    <scope>NUCLEOTIDE SEQUENCE [LARGE SCALE GENOMIC DNA]</scope>
    <source>
        <strain evidence="2 3">CGMCC 1.07653</strain>
    </source>
</reference>
<keyword evidence="3" id="KW-1185">Reference proteome</keyword>
<feature type="transmembrane region" description="Helical" evidence="1">
    <location>
        <begin position="7"/>
        <end position="24"/>
    </location>
</feature>
<name>A0A2P8HE07_9BACI</name>
<sequence length="67" mass="7433">MKAGRRTVFTFLFTIAIFSTWYSLTGVGLVEVYEGISDTDETPVKEAVSKESGLSEKEQEAIEVMIP</sequence>
<dbReference type="Proteomes" id="UP000242310">
    <property type="component" value="Unassembled WGS sequence"/>
</dbReference>
<protein>
    <submittedName>
        <fullName evidence="2">Uncharacterized protein</fullName>
    </submittedName>
</protein>
<evidence type="ECO:0000313" key="3">
    <source>
        <dbReference type="Proteomes" id="UP000242310"/>
    </source>
</evidence>
<keyword evidence="1" id="KW-0812">Transmembrane</keyword>
<keyword evidence="1" id="KW-1133">Transmembrane helix</keyword>
<dbReference type="RefSeq" id="WP_106588943.1">
    <property type="nucleotide sequence ID" value="NZ_PYAV01000008.1"/>
</dbReference>
<evidence type="ECO:0000313" key="2">
    <source>
        <dbReference type="EMBL" id="PSL44468.1"/>
    </source>
</evidence>
<dbReference type="EMBL" id="PYAV01000008">
    <property type="protein sequence ID" value="PSL44468.1"/>
    <property type="molecule type" value="Genomic_DNA"/>
</dbReference>